<keyword evidence="3" id="KW-1185">Reference proteome</keyword>
<dbReference type="Pfam" id="PF11188">
    <property type="entry name" value="DUF2975"/>
    <property type="match status" value="1"/>
</dbReference>
<dbReference type="AlphaFoldDB" id="A0A318TTR4"/>
<keyword evidence="1" id="KW-0472">Membrane</keyword>
<reference evidence="2 3" key="1">
    <citation type="submission" date="2018-06" db="EMBL/GenBank/DDBJ databases">
        <title>Genomic Encyclopedia of Archaeal and Bacterial Type Strains, Phase II (KMG-II): from individual species to whole genera.</title>
        <authorList>
            <person name="Goeker M."/>
        </authorList>
    </citation>
    <scope>NUCLEOTIDE SEQUENCE [LARGE SCALE GENOMIC DNA]</scope>
    <source>
        <strain evidence="2 3">KACC 16626</strain>
    </source>
</reference>
<evidence type="ECO:0000313" key="2">
    <source>
        <dbReference type="EMBL" id="PYF08251.1"/>
    </source>
</evidence>
<feature type="transmembrane region" description="Helical" evidence="1">
    <location>
        <begin position="12"/>
        <end position="35"/>
    </location>
</feature>
<comment type="caution">
    <text evidence="2">The sequence shown here is derived from an EMBL/GenBank/DDBJ whole genome shotgun (WGS) entry which is preliminary data.</text>
</comment>
<organism evidence="2 3">
    <name type="scientific">Ureibacillus chungkukjangi</name>
    <dbReference type="NCBI Taxonomy" id="1202712"/>
    <lineage>
        <taxon>Bacteria</taxon>
        <taxon>Bacillati</taxon>
        <taxon>Bacillota</taxon>
        <taxon>Bacilli</taxon>
        <taxon>Bacillales</taxon>
        <taxon>Caryophanaceae</taxon>
        <taxon>Ureibacillus</taxon>
    </lineage>
</organism>
<accession>A0A318TTR4</accession>
<dbReference type="OrthoDB" id="1100174at2"/>
<dbReference type="InterPro" id="IPR021354">
    <property type="entry name" value="DUF2975"/>
</dbReference>
<dbReference type="RefSeq" id="WP_107935967.1">
    <property type="nucleotide sequence ID" value="NZ_CP085009.1"/>
</dbReference>
<feature type="transmembrane region" description="Helical" evidence="1">
    <location>
        <begin position="97"/>
        <end position="116"/>
    </location>
</feature>
<name>A0A318TTR4_9BACL</name>
<proteinExistence type="predicted"/>
<feature type="transmembrane region" description="Helical" evidence="1">
    <location>
        <begin position="122"/>
        <end position="146"/>
    </location>
</feature>
<dbReference type="Proteomes" id="UP000247416">
    <property type="component" value="Unassembled WGS sequence"/>
</dbReference>
<protein>
    <recommendedName>
        <fullName evidence="4">DUF2975 family protein</fullName>
    </recommendedName>
</protein>
<gene>
    <name evidence="2" type="ORF">BJ095_10216</name>
</gene>
<dbReference type="EMBL" id="QJTJ01000002">
    <property type="protein sequence ID" value="PYF08251.1"/>
    <property type="molecule type" value="Genomic_DNA"/>
</dbReference>
<feature type="transmembrane region" description="Helical" evidence="1">
    <location>
        <begin position="55"/>
        <end position="77"/>
    </location>
</feature>
<keyword evidence="1" id="KW-1133">Transmembrane helix</keyword>
<sequence>MLLQKRSSTIFLKAVLILIGIVVLAVCLFGLPVLASRDAAKHPDSAYLKFFFLGYVYILCTPIFGALYQALKILSYIDKNEAFSNISVRALRFIKRCAITIVILILIGIITAIVLFNGKEDITGIIMLALLSIFASCIIATFAAVLQRLLQEAINIKSENDLVV</sequence>
<evidence type="ECO:0008006" key="4">
    <source>
        <dbReference type="Google" id="ProtNLM"/>
    </source>
</evidence>
<evidence type="ECO:0000313" key="3">
    <source>
        <dbReference type="Proteomes" id="UP000247416"/>
    </source>
</evidence>
<keyword evidence="1" id="KW-0812">Transmembrane</keyword>
<evidence type="ECO:0000256" key="1">
    <source>
        <dbReference type="SAM" id="Phobius"/>
    </source>
</evidence>